<keyword evidence="5" id="KW-1185">Reference proteome</keyword>
<dbReference type="PIRSF" id="PIRSF000846">
    <property type="entry name" value="ATP_adenylyltr"/>
    <property type="match status" value="1"/>
</dbReference>
<accession>A0A1G5QQV5</accession>
<evidence type="ECO:0000259" key="2">
    <source>
        <dbReference type="Pfam" id="PF09830"/>
    </source>
</evidence>
<dbReference type="Pfam" id="PF09830">
    <property type="entry name" value="ATP_transf"/>
    <property type="match status" value="1"/>
</dbReference>
<dbReference type="STRING" id="415747.SAMN03097708_02586"/>
<keyword evidence="4" id="KW-0808">Transferase</keyword>
<dbReference type="RefSeq" id="WP_175452567.1">
    <property type="nucleotide sequence ID" value="NZ_FMWD01000008.1"/>
</dbReference>
<reference evidence="4 5" key="1">
    <citation type="submission" date="2016-10" db="EMBL/GenBank/DDBJ databases">
        <authorList>
            <person name="de Groot N.N."/>
        </authorList>
    </citation>
    <scope>NUCLEOTIDE SEQUENCE [LARGE SCALE GENOMIC DNA]</scope>
    <source>
        <strain evidence="4 5">HLD2</strain>
    </source>
</reference>
<dbReference type="InterPro" id="IPR019200">
    <property type="entry name" value="ATP_adenylylTrfase_C"/>
</dbReference>
<dbReference type="InterPro" id="IPR009163">
    <property type="entry name" value="Ap4A_phos1/2"/>
</dbReference>
<dbReference type="InterPro" id="IPR043171">
    <property type="entry name" value="Ap4A_phos1/2-like"/>
</dbReference>
<dbReference type="InterPro" id="IPR036265">
    <property type="entry name" value="HIT-like_sf"/>
</dbReference>
<evidence type="ECO:0000259" key="3">
    <source>
        <dbReference type="Pfam" id="PF19327"/>
    </source>
</evidence>
<organism evidence="4 5">
    <name type="scientific">Thiohalomonas denitrificans</name>
    <dbReference type="NCBI Taxonomy" id="415747"/>
    <lineage>
        <taxon>Bacteria</taxon>
        <taxon>Pseudomonadati</taxon>
        <taxon>Pseudomonadota</taxon>
        <taxon>Gammaproteobacteria</taxon>
        <taxon>Thiohalomonadales</taxon>
        <taxon>Thiohalomonadaceae</taxon>
        <taxon>Thiohalomonas</taxon>
    </lineage>
</organism>
<sequence>MSDTLIQPGTLWESILDRSEAAIAAGKLHTIATRRTRIEDGGMRFSIRIAENLRRKAEETAGRETRERADPFLPPEAELTAGDISASHRAVLNKFNVVEHHLLIVTREFEEQEQVLNRADFEALWMAMREYPALGFYNGGTIAGASQRHKHLQAVPLSAFEGAPALPVDPLLESSPAEPSIASGLPFRHCAARLDPEQFRSPSRAALVTYGLYREMLEQLGLPPLTREGTEFQSGPYNLLMTREWLMVVPRRCEHWDAISINALGFAGSLFVQNQAELEKIREAGPMTLLKSAAG</sequence>
<dbReference type="AlphaFoldDB" id="A0A1G5QQV5"/>
<dbReference type="GO" id="GO:0009117">
    <property type="term" value="P:nucleotide metabolic process"/>
    <property type="evidence" value="ECO:0007669"/>
    <property type="project" value="InterPro"/>
</dbReference>
<dbReference type="Gene3D" id="3.30.428.70">
    <property type="match status" value="1"/>
</dbReference>
<feature type="domain" description="ATP adenylyltransferase C-terminal" evidence="2">
    <location>
        <begin position="184"/>
        <end position="292"/>
    </location>
</feature>
<dbReference type="GO" id="GO:0005524">
    <property type="term" value="F:ATP binding"/>
    <property type="evidence" value="ECO:0007669"/>
    <property type="project" value="InterPro"/>
</dbReference>
<proteinExistence type="predicted"/>
<dbReference type="GO" id="GO:0003877">
    <property type="term" value="F:ATP:ADP adenylyltransferase activity"/>
    <property type="evidence" value="ECO:0007669"/>
    <property type="project" value="InterPro"/>
</dbReference>
<protein>
    <submittedName>
        <fullName evidence="4">ATP adenylyltransferase</fullName>
    </submittedName>
</protein>
<feature type="domain" description="Ap4A phosphorylase 1/2 N-terminal" evidence="3">
    <location>
        <begin position="3"/>
        <end position="173"/>
    </location>
</feature>
<dbReference type="PANTHER" id="PTHR38420">
    <property type="entry name" value="AP-4-A PHOSPHORYLASE II"/>
    <property type="match status" value="1"/>
</dbReference>
<dbReference type="InterPro" id="IPR045759">
    <property type="entry name" value="Ap4A_phos1/2_N"/>
</dbReference>
<evidence type="ECO:0000313" key="4">
    <source>
        <dbReference type="EMBL" id="SCZ64213.1"/>
    </source>
</evidence>
<dbReference type="PANTHER" id="PTHR38420:SF1">
    <property type="entry name" value="PUTATIVE (AFU_ORTHOLOGUE AFUA_5G14690)-RELATED"/>
    <property type="match status" value="1"/>
</dbReference>
<dbReference type="Pfam" id="PF19327">
    <property type="entry name" value="Ap4A_phos_N"/>
    <property type="match status" value="1"/>
</dbReference>
<gene>
    <name evidence="4" type="ORF">SAMN03097708_02586</name>
</gene>
<name>A0A1G5QQV5_9GAMM</name>
<dbReference type="Proteomes" id="UP000199648">
    <property type="component" value="Unassembled WGS sequence"/>
</dbReference>
<feature type="active site" description="Nucleophile" evidence="1">
    <location>
        <position position="151"/>
    </location>
</feature>
<keyword evidence="4" id="KW-0548">Nucleotidyltransferase</keyword>
<evidence type="ECO:0000256" key="1">
    <source>
        <dbReference type="PIRSR" id="PIRSR000846-1"/>
    </source>
</evidence>
<dbReference type="EMBL" id="FMWD01000008">
    <property type="protein sequence ID" value="SCZ64213.1"/>
    <property type="molecule type" value="Genomic_DNA"/>
</dbReference>
<dbReference type="SUPFAM" id="SSF54197">
    <property type="entry name" value="HIT-like"/>
    <property type="match status" value="1"/>
</dbReference>
<evidence type="ECO:0000313" key="5">
    <source>
        <dbReference type="Proteomes" id="UP000199648"/>
    </source>
</evidence>